<comment type="caution">
    <text evidence="4">The sequence shown here is derived from an EMBL/GenBank/DDBJ whole genome shotgun (WGS) entry which is preliminary data.</text>
</comment>
<dbReference type="CDD" id="cd12797">
    <property type="entry name" value="M23_peptidase"/>
    <property type="match status" value="1"/>
</dbReference>
<organism evidence="4 5">
    <name type="scientific">Gulosibacter bifidus</name>
    <dbReference type="NCBI Taxonomy" id="272239"/>
    <lineage>
        <taxon>Bacteria</taxon>
        <taxon>Bacillati</taxon>
        <taxon>Actinomycetota</taxon>
        <taxon>Actinomycetes</taxon>
        <taxon>Micrococcales</taxon>
        <taxon>Microbacteriaceae</taxon>
        <taxon>Gulosibacter</taxon>
    </lineage>
</organism>
<dbReference type="Pfam" id="PF01551">
    <property type="entry name" value="Peptidase_M23"/>
    <property type="match status" value="1"/>
</dbReference>
<evidence type="ECO:0000313" key="4">
    <source>
        <dbReference type="EMBL" id="MFD2674750.1"/>
    </source>
</evidence>
<dbReference type="InterPro" id="IPR016047">
    <property type="entry name" value="M23ase_b-sheet_dom"/>
</dbReference>
<gene>
    <name evidence="4" type="ORF">ACFSUQ_05465</name>
</gene>
<dbReference type="EMBL" id="JBHUNF010000003">
    <property type="protein sequence ID" value="MFD2674750.1"/>
    <property type="molecule type" value="Genomic_DNA"/>
</dbReference>
<feature type="domain" description="M23ase beta-sheet core" evidence="3">
    <location>
        <begin position="84"/>
        <end position="177"/>
    </location>
</feature>
<name>A0ABW5RJ15_9MICO</name>
<dbReference type="PANTHER" id="PTHR21666:SF289">
    <property type="entry name" value="L-ALA--D-GLU ENDOPEPTIDASE"/>
    <property type="match status" value="1"/>
</dbReference>
<dbReference type="EC" id="3.4.24.-" evidence="4"/>
<keyword evidence="1 2" id="KW-0732">Signal</keyword>
<accession>A0ABW5RJ15</accession>
<dbReference type="GO" id="GO:0016787">
    <property type="term" value="F:hydrolase activity"/>
    <property type="evidence" value="ECO:0007669"/>
    <property type="project" value="UniProtKB-KW"/>
</dbReference>
<evidence type="ECO:0000313" key="5">
    <source>
        <dbReference type="Proteomes" id="UP001597453"/>
    </source>
</evidence>
<feature type="signal peptide" evidence="2">
    <location>
        <begin position="1"/>
        <end position="30"/>
    </location>
</feature>
<reference evidence="5" key="1">
    <citation type="journal article" date="2019" name="Int. J. Syst. Evol. Microbiol.">
        <title>The Global Catalogue of Microorganisms (GCM) 10K type strain sequencing project: providing services to taxonomists for standard genome sequencing and annotation.</title>
        <authorList>
            <consortium name="The Broad Institute Genomics Platform"/>
            <consortium name="The Broad Institute Genome Sequencing Center for Infectious Disease"/>
            <person name="Wu L."/>
            <person name="Ma J."/>
        </authorList>
    </citation>
    <scope>NUCLEOTIDE SEQUENCE [LARGE SCALE GENOMIC DNA]</scope>
    <source>
        <strain evidence="5">TISTR 1511</strain>
    </source>
</reference>
<dbReference type="RefSeq" id="WP_066055985.1">
    <property type="nucleotide sequence ID" value="NZ_JBHUNF010000003.1"/>
</dbReference>
<proteinExistence type="predicted"/>
<dbReference type="Proteomes" id="UP001597453">
    <property type="component" value="Unassembled WGS sequence"/>
</dbReference>
<dbReference type="Gene3D" id="2.70.70.10">
    <property type="entry name" value="Glucose Permease (Domain IIA)"/>
    <property type="match status" value="1"/>
</dbReference>
<feature type="chain" id="PRO_5045261985" evidence="2">
    <location>
        <begin position="31"/>
        <end position="194"/>
    </location>
</feature>
<dbReference type="SUPFAM" id="SSF51261">
    <property type="entry name" value="Duplicated hybrid motif"/>
    <property type="match status" value="1"/>
</dbReference>
<keyword evidence="5" id="KW-1185">Reference proteome</keyword>
<protein>
    <submittedName>
        <fullName evidence="4">M23 family metallopeptidase</fullName>
        <ecNumber evidence="4">3.4.24.-</ecNumber>
    </submittedName>
</protein>
<evidence type="ECO:0000256" key="1">
    <source>
        <dbReference type="ARBA" id="ARBA00022729"/>
    </source>
</evidence>
<dbReference type="InterPro" id="IPR011055">
    <property type="entry name" value="Dup_hybrid_motif"/>
</dbReference>
<evidence type="ECO:0000259" key="3">
    <source>
        <dbReference type="Pfam" id="PF01551"/>
    </source>
</evidence>
<dbReference type="PANTHER" id="PTHR21666">
    <property type="entry name" value="PEPTIDASE-RELATED"/>
    <property type="match status" value="1"/>
</dbReference>
<sequence length="194" mass="20135">MNTLNLSFGRLRAVAAVVLSVALATTPAVAASAAMPPLGSDAPFVVSATEAAANQTGRALWQWPVHPPPVVTRAFDLAHRYARGHRGIDLAVAPGTQIRAPADGTVYFVGRVVDRNVVSIQHANGIRSTFEPVDAVVSVGDAVTAGTVIGTLATDTIHVPNGGLHLGARIGDDYCDPLLLLQRMPPAILLPLSS</sequence>
<keyword evidence="4" id="KW-0378">Hydrolase</keyword>
<evidence type="ECO:0000256" key="2">
    <source>
        <dbReference type="SAM" id="SignalP"/>
    </source>
</evidence>
<dbReference type="InterPro" id="IPR050570">
    <property type="entry name" value="Cell_wall_metabolism_enzyme"/>
</dbReference>